<feature type="binding site" evidence="4">
    <location>
        <position position="129"/>
    </location>
    <ligand>
        <name>Zn(2+)</name>
        <dbReference type="ChEBI" id="CHEBI:29105"/>
    </ligand>
</feature>
<dbReference type="PANTHER" id="PTHR11085:SF10">
    <property type="entry name" value="NAD-DEPENDENT PROTEIN DEACYLASE SIRTUIN-5, MITOCHONDRIAL-RELATED"/>
    <property type="match status" value="1"/>
</dbReference>
<dbReference type="RefSeq" id="WP_298385686.1">
    <property type="nucleotide sequence ID" value="NZ_JBFSHR010000009.1"/>
</dbReference>
<dbReference type="InterPro" id="IPR026591">
    <property type="entry name" value="Sirtuin_cat_small_dom_sf"/>
</dbReference>
<feature type="domain" description="Deacetylase sirtuin-type" evidence="5">
    <location>
        <begin position="1"/>
        <end position="257"/>
    </location>
</feature>
<dbReference type="InterPro" id="IPR029035">
    <property type="entry name" value="DHS-like_NAD/FAD-binding_dom"/>
</dbReference>
<evidence type="ECO:0000313" key="7">
    <source>
        <dbReference type="Proteomes" id="UP001560267"/>
    </source>
</evidence>
<protein>
    <recommendedName>
        <fullName evidence="1">protein acetyllysine N-acetyltransferase</fullName>
        <ecNumber evidence="1">2.3.1.286</ecNumber>
    </recommendedName>
</protein>
<keyword evidence="4" id="KW-0479">Metal-binding</keyword>
<reference evidence="6 7" key="1">
    <citation type="submission" date="2024-07" db="EMBL/GenBank/DDBJ databases">
        <title>Draft Genome Sequence of Ferrimicrobium acidiphilum Strain YE2023, Isolated from a Pulp of Bioleach Reactor.</title>
        <authorList>
            <person name="Elkina Y.A."/>
            <person name="Bulaeva A.G."/>
            <person name="Beletsky A.V."/>
            <person name="Mardanov A.V."/>
        </authorList>
    </citation>
    <scope>NUCLEOTIDE SEQUENCE [LARGE SCALE GENOMIC DNA]</scope>
    <source>
        <strain evidence="6 7">YE2023</strain>
    </source>
</reference>
<keyword evidence="7" id="KW-1185">Reference proteome</keyword>
<dbReference type="EC" id="2.3.1.286" evidence="1"/>
<dbReference type="Pfam" id="PF02146">
    <property type="entry name" value="SIR2"/>
    <property type="match status" value="1"/>
</dbReference>
<keyword evidence="2" id="KW-0808">Transferase</keyword>
<keyword evidence="3" id="KW-0520">NAD</keyword>
<dbReference type="InterPro" id="IPR050134">
    <property type="entry name" value="NAD-dep_sirtuin_deacylases"/>
</dbReference>
<evidence type="ECO:0000256" key="2">
    <source>
        <dbReference type="ARBA" id="ARBA00022679"/>
    </source>
</evidence>
<dbReference type="Gene3D" id="3.40.50.1220">
    <property type="entry name" value="TPP-binding domain"/>
    <property type="match status" value="1"/>
</dbReference>
<comment type="caution">
    <text evidence="6">The sequence shown here is derived from an EMBL/GenBank/DDBJ whole genome shotgun (WGS) entry which is preliminary data.</text>
</comment>
<evidence type="ECO:0000256" key="1">
    <source>
        <dbReference type="ARBA" id="ARBA00012928"/>
    </source>
</evidence>
<dbReference type="Gene3D" id="3.30.1600.10">
    <property type="entry name" value="SIR2/SIRT2 'Small Domain"/>
    <property type="match status" value="1"/>
</dbReference>
<evidence type="ECO:0000256" key="3">
    <source>
        <dbReference type="ARBA" id="ARBA00023027"/>
    </source>
</evidence>
<evidence type="ECO:0000313" key="6">
    <source>
        <dbReference type="EMBL" id="MEX6429035.1"/>
    </source>
</evidence>
<accession>A0ABV3Y1B7</accession>
<proteinExistence type="predicted"/>
<evidence type="ECO:0000256" key="4">
    <source>
        <dbReference type="PROSITE-ProRule" id="PRU00236"/>
    </source>
</evidence>
<feature type="binding site" evidence="4">
    <location>
        <position position="132"/>
    </location>
    <ligand>
        <name>Zn(2+)</name>
        <dbReference type="ChEBI" id="CHEBI:29105"/>
    </ligand>
</feature>
<name>A0ABV3Y1B7_9ACTN</name>
<dbReference type="PANTHER" id="PTHR11085">
    <property type="entry name" value="NAD-DEPENDENT PROTEIN DEACYLASE SIRTUIN-5, MITOCHONDRIAL-RELATED"/>
    <property type="match status" value="1"/>
</dbReference>
<evidence type="ECO:0000259" key="5">
    <source>
        <dbReference type="PROSITE" id="PS50305"/>
    </source>
</evidence>
<dbReference type="EMBL" id="JBFSHR010000009">
    <property type="protein sequence ID" value="MEX6429035.1"/>
    <property type="molecule type" value="Genomic_DNA"/>
</dbReference>
<keyword evidence="4" id="KW-0862">Zinc</keyword>
<feature type="binding site" evidence="4">
    <location>
        <position position="154"/>
    </location>
    <ligand>
        <name>Zn(2+)</name>
        <dbReference type="ChEBI" id="CHEBI:29105"/>
    </ligand>
</feature>
<dbReference type="CDD" id="cd01407">
    <property type="entry name" value="SIR2-fam"/>
    <property type="match status" value="1"/>
</dbReference>
<dbReference type="Proteomes" id="UP001560267">
    <property type="component" value="Unassembled WGS sequence"/>
</dbReference>
<dbReference type="InterPro" id="IPR003000">
    <property type="entry name" value="Sirtuin"/>
</dbReference>
<sequence length="257" mass="27844">MSSLECLIDRLRGTTMTAFTGAGMSTAAGIPDYRGPQGVWTMNPAAAKLSRVSHYRDDPELRKRIWLDRLANPLYRARPTSGHYRLQGLAHSGQVLGVVTQNVDGLHRLDDSASYPLVEIHGCINETRCLRCGDVAPMTQALTRIFDGDPDPRCQASVGGRRCDGILTSNTVTFGEPVPPEKIEKAQQMIAQANALLVLGSTLSVNPAARLVAYALDSGKLVAVVNQGPTRYDTRGVHKLDIDCQDFLGALESITTQ</sequence>
<feature type="active site" description="Proton acceptor" evidence="4">
    <location>
        <position position="121"/>
    </location>
</feature>
<feature type="binding site" evidence="4">
    <location>
        <position position="163"/>
    </location>
    <ligand>
        <name>Zn(2+)</name>
        <dbReference type="ChEBI" id="CHEBI:29105"/>
    </ligand>
</feature>
<dbReference type="PROSITE" id="PS50305">
    <property type="entry name" value="SIRTUIN"/>
    <property type="match status" value="1"/>
</dbReference>
<dbReference type="InterPro" id="IPR026590">
    <property type="entry name" value="Ssirtuin_cat_dom"/>
</dbReference>
<dbReference type="SUPFAM" id="SSF52467">
    <property type="entry name" value="DHS-like NAD/FAD-binding domain"/>
    <property type="match status" value="1"/>
</dbReference>
<organism evidence="6 7">
    <name type="scientific">Ferrimicrobium acidiphilum</name>
    <dbReference type="NCBI Taxonomy" id="121039"/>
    <lineage>
        <taxon>Bacteria</taxon>
        <taxon>Bacillati</taxon>
        <taxon>Actinomycetota</taxon>
        <taxon>Acidimicrobiia</taxon>
        <taxon>Acidimicrobiales</taxon>
        <taxon>Acidimicrobiaceae</taxon>
        <taxon>Ferrimicrobium</taxon>
    </lineage>
</organism>
<gene>
    <name evidence="6" type="ORF">AB6A68_04195</name>
</gene>